<protein>
    <recommendedName>
        <fullName evidence="3">Ribosomal protein S12</fullName>
    </recommendedName>
</protein>
<keyword evidence="2" id="KW-1185">Reference proteome</keyword>
<evidence type="ECO:0000313" key="1">
    <source>
        <dbReference type="EMBL" id="KAL2629372.1"/>
    </source>
</evidence>
<name>A0ABD1YF50_9MARC</name>
<dbReference type="AlphaFoldDB" id="A0ABD1YF50"/>
<sequence length="77" mass="8820">MSHGGKSQRRERSDRPSALHVKLSWEKIERSPPPRRVVDRRTCISRLKGRKVSVTIRPTTGIVSLFGERDFGLRAHS</sequence>
<proteinExistence type="predicted"/>
<organism evidence="1 2">
    <name type="scientific">Riccia fluitans</name>
    <dbReference type="NCBI Taxonomy" id="41844"/>
    <lineage>
        <taxon>Eukaryota</taxon>
        <taxon>Viridiplantae</taxon>
        <taxon>Streptophyta</taxon>
        <taxon>Embryophyta</taxon>
        <taxon>Marchantiophyta</taxon>
        <taxon>Marchantiopsida</taxon>
        <taxon>Marchantiidae</taxon>
        <taxon>Marchantiales</taxon>
        <taxon>Ricciaceae</taxon>
        <taxon>Riccia</taxon>
    </lineage>
</organism>
<dbReference type="EMBL" id="JBHFFA010000004">
    <property type="protein sequence ID" value="KAL2629372.1"/>
    <property type="molecule type" value="Genomic_DNA"/>
</dbReference>
<accession>A0ABD1YF50</accession>
<evidence type="ECO:0008006" key="3">
    <source>
        <dbReference type="Google" id="ProtNLM"/>
    </source>
</evidence>
<dbReference type="Proteomes" id="UP001605036">
    <property type="component" value="Unassembled WGS sequence"/>
</dbReference>
<reference evidence="1 2" key="1">
    <citation type="submission" date="2024-09" db="EMBL/GenBank/DDBJ databases">
        <title>Chromosome-scale assembly of Riccia fluitans.</title>
        <authorList>
            <person name="Paukszto L."/>
            <person name="Sawicki J."/>
            <person name="Karawczyk K."/>
            <person name="Piernik-Szablinska J."/>
            <person name="Szczecinska M."/>
            <person name="Mazdziarz M."/>
        </authorList>
    </citation>
    <scope>NUCLEOTIDE SEQUENCE [LARGE SCALE GENOMIC DNA]</scope>
    <source>
        <strain evidence="1">Rf_01</strain>
        <tissue evidence="1">Aerial parts of the thallus</tissue>
    </source>
</reference>
<gene>
    <name evidence="1" type="ORF">R1flu_014058</name>
</gene>
<evidence type="ECO:0000313" key="2">
    <source>
        <dbReference type="Proteomes" id="UP001605036"/>
    </source>
</evidence>
<comment type="caution">
    <text evidence="1">The sequence shown here is derived from an EMBL/GenBank/DDBJ whole genome shotgun (WGS) entry which is preliminary data.</text>
</comment>